<dbReference type="InterPro" id="IPR004090">
    <property type="entry name" value="Chemotax_Me-accpt_rcpt"/>
</dbReference>
<dbReference type="SUPFAM" id="SSF58104">
    <property type="entry name" value="Methyl-accepting chemotaxis protein (MCP) signaling domain"/>
    <property type="match status" value="1"/>
</dbReference>
<dbReference type="EMBL" id="SGBC01000003">
    <property type="protein sequence ID" value="RZD16059.1"/>
    <property type="molecule type" value="Genomic_DNA"/>
</dbReference>
<dbReference type="PANTHER" id="PTHR32089:SF112">
    <property type="entry name" value="LYSOZYME-LIKE PROTEIN-RELATED"/>
    <property type="match status" value="1"/>
</dbReference>
<name>A0A519BFM1_ACIG2</name>
<dbReference type="PROSITE" id="PS50111">
    <property type="entry name" value="CHEMOTAXIS_TRANSDUC_2"/>
    <property type="match status" value="1"/>
</dbReference>
<comment type="caution">
    <text evidence="5">The sequence shown here is derived from an EMBL/GenBank/DDBJ whole genome shotgun (WGS) entry which is preliminary data.</text>
</comment>
<dbReference type="SMART" id="SM00283">
    <property type="entry name" value="MA"/>
    <property type="match status" value="1"/>
</dbReference>
<dbReference type="AlphaFoldDB" id="A0A519BFM1"/>
<proteinExistence type="inferred from homology"/>
<sequence>MSVINDIVDQTNFLALNAAIEAARAGEQGRGFAVVADEVRKLAERTTKATKEIESIVVNIQNQTHKAVKSMEKGKIDVNNGSLKVSKASESIQSINILTNKLKEMITGIATASEEQSMVSEEISKSSEAILVAQDNATSSSKQVSASSEELANLAVNLSKLVAVFKV</sequence>
<gene>
    <name evidence="5" type="ORF">EVJ46_07665</name>
</gene>
<comment type="similarity">
    <text evidence="2">Belongs to the methyl-accepting chemotaxis (MCP) protein family.</text>
</comment>
<dbReference type="Proteomes" id="UP000316562">
    <property type="component" value="Unassembled WGS sequence"/>
</dbReference>
<dbReference type="GO" id="GO:0007165">
    <property type="term" value="P:signal transduction"/>
    <property type="evidence" value="ECO:0007669"/>
    <property type="project" value="UniProtKB-KW"/>
</dbReference>
<feature type="domain" description="Methyl-accepting transducer" evidence="4">
    <location>
        <begin position="1"/>
        <end position="131"/>
    </location>
</feature>
<evidence type="ECO:0000259" key="4">
    <source>
        <dbReference type="PROSITE" id="PS50111"/>
    </source>
</evidence>
<keyword evidence="1 3" id="KW-0807">Transducer</keyword>
<evidence type="ECO:0000256" key="3">
    <source>
        <dbReference type="PROSITE-ProRule" id="PRU00284"/>
    </source>
</evidence>
<reference evidence="5 6" key="1">
    <citation type="journal article" date="2019" name="ISME J.">
        <title>Insights into ecological role of a new deltaproteobacterial order Candidatus Acidulodesulfobacterales by metagenomics and metatranscriptomics.</title>
        <authorList>
            <person name="Tan S."/>
            <person name="Liu J."/>
            <person name="Fang Y."/>
            <person name="Hedlund B.P."/>
            <person name="Lian Z.H."/>
            <person name="Huang L.Y."/>
            <person name="Li J.T."/>
            <person name="Huang L.N."/>
            <person name="Li W.J."/>
            <person name="Jiang H.C."/>
            <person name="Dong H.L."/>
            <person name="Shu W.S."/>
        </authorList>
    </citation>
    <scope>NUCLEOTIDE SEQUENCE [LARGE SCALE GENOMIC DNA]</scope>
    <source>
        <strain evidence="5">AP2</strain>
    </source>
</reference>
<accession>A0A519BFM1</accession>
<dbReference type="GO" id="GO:0004888">
    <property type="term" value="F:transmembrane signaling receptor activity"/>
    <property type="evidence" value="ECO:0007669"/>
    <property type="project" value="InterPro"/>
</dbReference>
<dbReference type="InterPro" id="IPR004089">
    <property type="entry name" value="MCPsignal_dom"/>
</dbReference>
<protein>
    <recommendedName>
        <fullName evidence="4">Methyl-accepting transducer domain-containing protein</fullName>
    </recommendedName>
</protein>
<evidence type="ECO:0000256" key="2">
    <source>
        <dbReference type="ARBA" id="ARBA00029447"/>
    </source>
</evidence>
<evidence type="ECO:0000313" key="5">
    <source>
        <dbReference type="EMBL" id="RZD16059.1"/>
    </source>
</evidence>
<evidence type="ECO:0000313" key="6">
    <source>
        <dbReference type="Proteomes" id="UP000316562"/>
    </source>
</evidence>
<dbReference type="PANTHER" id="PTHR32089">
    <property type="entry name" value="METHYL-ACCEPTING CHEMOTAXIS PROTEIN MCPB"/>
    <property type="match status" value="1"/>
</dbReference>
<organism evidence="5 6">
    <name type="scientific">Acididesulfobacter guangdongensis</name>
    <dbReference type="NCBI Taxonomy" id="2597225"/>
    <lineage>
        <taxon>Bacteria</taxon>
        <taxon>Deltaproteobacteria</taxon>
        <taxon>Candidatus Acidulodesulfobacterales</taxon>
        <taxon>Candidatus Acididesulfobacter</taxon>
    </lineage>
</organism>
<dbReference type="PRINTS" id="PR00260">
    <property type="entry name" value="CHEMTRNSDUCR"/>
</dbReference>
<dbReference type="Gene3D" id="1.10.287.950">
    <property type="entry name" value="Methyl-accepting chemotaxis protein"/>
    <property type="match status" value="1"/>
</dbReference>
<dbReference type="GO" id="GO:0016020">
    <property type="term" value="C:membrane"/>
    <property type="evidence" value="ECO:0007669"/>
    <property type="project" value="InterPro"/>
</dbReference>
<evidence type="ECO:0000256" key="1">
    <source>
        <dbReference type="ARBA" id="ARBA00023224"/>
    </source>
</evidence>
<dbReference type="GO" id="GO:0006935">
    <property type="term" value="P:chemotaxis"/>
    <property type="evidence" value="ECO:0007669"/>
    <property type="project" value="InterPro"/>
</dbReference>
<dbReference type="Pfam" id="PF00015">
    <property type="entry name" value="MCPsignal"/>
    <property type="match status" value="1"/>
</dbReference>